<comment type="caution">
    <text evidence="1">The sequence shown here is derived from an EMBL/GenBank/DDBJ whole genome shotgun (WGS) entry which is preliminary data.</text>
</comment>
<keyword evidence="2" id="KW-1185">Reference proteome</keyword>
<dbReference type="EMBL" id="REGN01006630">
    <property type="protein sequence ID" value="RNA08795.1"/>
    <property type="molecule type" value="Genomic_DNA"/>
</dbReference>
<name>A0A3M7QCV8_BRAPC</name>
<sequence length="122" mass="14026">MYLKIKQFTSSTKAFFSNTFFFSNHIKIESNKKICNRPQVIRGVFSLNGKVERFLSESGIPSYNSYIGGVYSENSKRIFLVPHSQGNETHWHSINSSTGEVIQYQHSSSAVRNAYYTHILKH</sequence>
<reference evidence="1 2" key="1">
    <citation type="journal article" date="2018" name="Sci. Rep.">
        <title>Genomic signatures of local adaptation to the degree of environmental predictability in rotifers.</title>
        <authorList>
            <person name="Franch-Gras L."/>
            <person name="Hahn C."/>
            <person name="Garcia-Roger E.M."/>
            <person name="Carmona M.J."/>
            <person name="Serra M."/>
            <person name="Gomez A."/>
        </authorList>
    </citation>
    <scope>NUCLEOTIDE SEQUENCE [LARGE SCALE GENOMIC DNA]</scope>
    <source>
        <strain evidence="1">HYR1</strain>
    </source>
</reference>
<protein>
    <submittedName>
        <fullName evidence="1">Uncharacterized protein</fullName>
    </submittedName>
</protein>
<dbReference type="AlphaFoldDB" id="A0A3M7QCV8"/>
<dbReference type="Proteomes" id="UP000276133">
    <property type="component" value="Unassembled WGS sequence"/>
</dbReference>
<evidence type="ECO:0000313" key="2">
    <source>
        <dbReference type="Proteomes" id="UP000276133"/>
    </source>
</evidence>
<proteinExistence type="predicted"/>
<evidence type="ECO:0000313" key="1">
    <source>
        <dbReference type="EMBL" id="RNA08795.1"/>
    </source>
</evidence>
<accession>A0A3M7QCV8</accession>
<organism evidence="1 2">
    <name type="scientific">Brachionus plicatilis</name>
    <name type="common">Marine rotifer</name>
    <name type="synonym">Brachionus muelleri</name>
    <dbReference type="NCBI Taxonomy" id="10195"/>
    <lineage>
        <taxon>Eukaryota</taxon>
        <taxon>Metazoa</taxon>
        <taxon>Spiralia</taxon>
        <taxon>Gnathifera</taxon>
        <taxon>Rotifera</taxon>
        <taxon>Eurotatoria</taxon>
        <taxon>Monogononta</taxon>
        <taxon>Pseudotrocha</taxon>
        <taxon>Ploima</taxon>
        <taxon>Brachionidae</taxon>
        <taxon>Brachionus</taxon>
    </lineage>
</organism>
<gene>
    <name evidence="1" type="ORF">BpHYR1_004951</name>
</gene>